<evidence type="ECO:0000313" key="3">
    <source>
        <dbReference type="Proteomes" id="UP001295684"/>
    </source>
</evidence>
<accession>A0AAD1XVH1</accession>
<protein>
    <submittedName>
        <fullName evidence="2">Uncharacterized protein</fullName>
    </submittedName>
</protein>
<feature type="compositionally biased region" description="Low complexity" evidence="1">
    <location>
        <begin position="222"/>
        <end position="247"/>
    </location>
</feature>
<dbReference type="Proteomes" id="UP001295684">
    <property type="component" value="Unassembled WGS sequence"/>
</dbReference>
<feature type="region of interest" description="Disordered" evidence="1">
    <location>
        <begin position="597"/>
        <end position="764"/>
    </location>
</feature>
<feature type="compositionally biased region" description="Polar residues" evidence="1">
    <location>
        <begin position="599"/>
        <end position="608"/>
    </location>
</feature>
<evidence type="ECO:0000256" key="1">
    <source>
        <dbReference type="SAM" id="MobiDB-lite"/>
    </source>
</evidence>
<feature type="compositionally biased region" description="Basic residues" evidence="1">
    <location>
        <begin position="697"/>
        <end position="706"/>
    </location>
</feature>
<feature type="compositionally biased region" description="Basic residues" evidence="1">
    <location>
        <begin position="789"/>
        <end position="805"/>
    </location>
</feature>
<organism evidence="2 3">
    <name type="scientific">Euplotes crassus</name>
    <dbReference type="NCBI Taxonomy" id="5936"/>
    <lineage>
        <taxon>Eukaryota</taxon>
        <taxon>Sar</taxon>
        <taxon>Alveolata</taxon>
        <taxon>Ciliophora</taxon>
        <taxon>Intramacronucleata</taxon>
        <taxon>Spirotrichea</taxon>
        <taxon>Hypotrichia</taxon>
        <taxon>Euplotida</taxon>
        <taxon>Euplotidae</taxon>
        <taxon>Moneuplotes</taxon>
    </lineage>
</organism>
<name>A0AAD1XVH1_EUPCR</name>
<reference evidence="2" key="1">
    <citation type="submission" date="2023-07" db="EMBL/GenBank/DDBJ databases">
        <authorList>
            <consortium name="AG Swart"/>
            <person name="Singh M."/>
            <person name="Singh A."/>
            <person name="Seah K."/>
            <person name="Emmerich C."/>
        </authorList>
    </citation>
    <scope>NUCLEOTIDE SEQUENCE</scope>
    <source>
        <strain evidence="2">DP1</strain>
    </source>
</reference>
<feature type="compositionally biased region" description="Polar residues" evidence="1">
    <location>
        <begin position="742"/>
        <end position="760"/>
    </location>
</feature>
<proteinExistence type="predicted"/>
<dbReference type="AlphaFoldDB" id="A0AAD1XVH1"/>
<dbReference type="InterPro" id="IPR011990">
    <property type="entry name" value="TPR-like_helical_dom_sf"/>
</dbReference>
<comment type="caution">
    <text evidence="2">The sequence shown here is derived from an EMBL/GenBank/DDBJ whole genome shotgun (WGS) entry which is preliminary data.</text>
</comment>
<keyword evidence="3" id="KW-1185">Reference proteome</keyword>
<evidence type="ECO:0000313" key="2">
    <source>
        <dbReference type="EMBL" id="CAI2379653.1"/>
    </source>
</evidence>
<feature type="compositionally biased region" description="Polar residues" evidence="1">
    <location>
        <begin position="808"/>
        <end position="820"/>
    </location>
</feature>
<feature type="region of interest" description="Disordered" evidence="1">
    <location>
        <begin position="789"/>
        <end position="826"/>
    </location>
</feature>
<sequence length="1027" mass="117026">MDEKDLGVKLHNPSSDETFEMTFNKEVDLEMNEVPVVLFELHENSLLYMDREEWERALILLQKAQVLIEQMSLESYKKDRLIIVIIYHNTALCHQMMGSLEESSVFLETAVLNLEILSLMPEFQTPAIKNHTIYLEGLLRMQLCALFSQLHRHREALYHAQISVRISHFLVKDILNYAESMGQKEKDIRDNPKFNRKKTLNGDSKVSTQNEAPSKYGEGSTENKINESNNNISGVEDQNSSSLDSSANISQLNKTARVQHHMSILQRNFLKIVPIFRQLVGYLVKEGEDTDDEADKEEEKDPDTAEVLNEQQGAKVDMRNMLGFLNQNLYHDYLNITNIMKLKRLDFREVYGIRNPDLVLTRENLMERVMLLITAYFCMGTELRFLKQMMVEGFEDSIDSEFWHGKALQLAIKFLPGDAPLVKHIVSSYQKHHSPSYEQIPEDQEVQSEVKIIRPNDGITYNKLAPCIKDIPKPSVKLAPLDLSFNKYYDPERQKEPERSEMNISDCLKDSKISAEKVDIPFEIPKERKLNKTTETCEILSQSLQEKPEGQKGDQNELMKIVTEDQINQLKIIKSLDKTSANNKDSKDSIKAFNAFKNKVTQGQSQTMDQKDQKNDSMNSPSPKSISPNLIAKNMKKGDPIMRTKTEESSINSLHNMSSGIRSAQGNRRKPNKSNSNERSKSKKKHGSKERGYQRPKTSKGNRKQAHPFAERPNTVFENYKKERVPKFTDRDKPKKFKGNKSSRGGTPAPTSQNRNNKPGTTLAIASSAPGFIDRSITNDCVNSSRFNHHTAHGKVKKSHSKQAKRLNANNGDKSSNRISKSCDRKCRSESRSKVASFSDKRYQPVNQKYALILQNRNLDVNAKTPFLNFNESNINLTNASEANLIELYSQAKKFNAAVDKGHQKKSGKIVKTTRNHQLVDKLTMGRKTCGNTTVIHKPGKGRKQKLETLPHDLTSAISTGKKMISKFNKRSRMKGSNLFTSNTTPTSNAKNSLKTTINNTFNNGAFMVNKSFWNKIKKIKDVNIDH</sequence>
<feature type="compositionally biased region" description="Polar residues" evidence="1">
    <location>
        <begin position="616"/>
        <end position="628"/>
    </location>
</feature>
<feature type="compositionally biased region" description="Basic and acidic residues" evidence="1">
    <location>
        <begin position="636"/>
        <end position="648"/>
    </location>
</feature>
<feature type="compositionally biased region" description="Polar residues" evidence="1">
    <location>
        <begin position="201"/>
        <end position="212"/>
    </location>
</feature>
<gene>
    <name evidence="2" type="ORF">ECRASSUSDP1_LOCUS21066</name>
</gene>
<dbReference type="EMBL" id="CAMPGE010021507">
    <property type="protein sequence ID" value="CAI2379653.1"/>
    <property type="molecule type" value="Genomic_DNA"/>
</dbReference>
<feature type="region of interest" description="Disordered" evidence="1">
    <location>
        <begin position="185"/>
        <end position="247"/>
    </location>
</feature>
<feature type="compositionally biased region" description="Basic and acidic residues" evidence="1">
    <location>
        <begin position="719"/>
        <end position="733"/>
    </location>
</feature>
<dbReference type="SUPFAM" id="SSF48452">
    <property type="entry name" value="TPR-like"/>
    <property type="match status" value="1"/>
</dbReference>
<feature type="compositionally biased region" description="Polar residues" evidence="1">
    <location>
        <begin position="649"/>
        <end position="666"/>
    </location>
</feature>